<keyword evidence="4" id="KW-0547">Nucleotide-binding</keyword>
<dbReference type="Proteomes" id="UP001321804">
    <property type="component" value="Chromosome"/>
</dbReference>
<dbReference type="Gene3D" id="1.20.1560.10">
    <property type="entry name" value="ABC transporter type 1, transmembrane domain"/>
    <property type="match status" value="1"/>
</dbReference>
<feature type="transmembrane region" description="Helical" evidence="8">
    <location>
        <begin position="261"/>
        <end position="288"/>
    </location>
</feature>
<keyword evidence="12" id="KW-1185">Reference proteome</keyword>
<evidence type="ECO:0000256" key="5">
    <source>
        <dbReference type="ARBA" id="ARBA00022840"/>
    </source>
</evidence>
<evidence type="ECO:0000256" key="2">
    <source>
        <dbReference type="ARBA" id="ARBA00022448"/>
    </source>
</evidence>
<dbReference type="GO" id="GO:0016887">
    <property type="term" value="F:ATP hydrolysis activity"/>
    <property type="evidence" value="ECO:0007669"/>
    <property type="project" value="InterPro"/>
</dbReference>
<evidence type="ECO:0000256" key="8">
    <source>
        <dbReference type="SAM" id="Phobius"/>
    </source>
</evidence>
<evidence type="ECO:0000256" key="6">
    <source>
        <dbReference type="ARBA" id="ARBA00022989"/>
    </source>
</evidence>
<dbReference type="PROSITE" id="PS50893">
    <property type="entry name" value="ABC_TRANSPORTER_2"/>
    <property type="match status" value="1"/>
</dbReference>
<dbReference type="InterPro" id="IPR003439">
    <property type="entry name" value="ABC_transporter-like_ATP-bd"/>
</dbReference>
<keyword evidence="3 8" id="KW-0812">Transmembrane</keyword>
<dbReference type="CDD" id="cd18544">
    <property type="entry name" value="ABC_6TM_TmrA_like"/>
    <property type="match status" value="1"/>
</dbReference>
<evidence type="ECO:0000256" key="4">
    <source>
        <dbReference type="ARBA" id="ARBA00022741"/>
    </source>
</evidence>
<evidence type="ECO:0000256" key="1">
    <source>
        <dbReference type="ARBA" id="ARBA00004651"/>
    </source>
</evidence>
<dbReference type="AlphaFoldDB" id="A0AAU9D5N3"/>
<dbReference type="InterPro" id="IPR036640">
    <property type="entry name" value="ABC1_TM_sf"/>
</dbReference>
<dbReference type="SUPFAM" id="SSF52540">
    <property type="entry name" value="P-loop containing nucleoside triphosphate hydrolases"/>
    <property type="match status" value="1"/>
</dbReference>
<dbReference type="InterPro" id="IPR039421">
    <property type="entry name" value="Type_1_exporter"/>
</dbReference>
<feature type="transmembrane region" description="Helical" evidence="8">
    <location>
        <begin position="76"/>
        <end position="101"/>
    </location>
</feature>
<keyword evidence="2" id="KW-0813">Transport</keyword>
<evidence type="ECO:0000256" key="7">
    <source>
        <dbReference type="ARBA" id="ARBA00023136"/>
    </source>
</evidence>
<dbReference type="InterPro" id="IPR027417">
    <property type="entry name" value="P-loop_NTPase"/>
</dbReference>
<feature type="domain" description="ABC transporter" evidence="9">
    <location>
        <begin position="357"/>
        <end position="591"/>
    </location>
</feature>
<dbReference type="KEGG" id="xak:KIMC2_06790"/>
<dbReference type="PROSITE" id="PS50929">
    <property type="entry name" value="ABC_TM1F"/>
    <property type="match status" value="1"/>
</dbReference>
<feature type="transmembrane region" description="Helical" evidence="8">
    <location>
        <begin position="180"/>
        <end position="200"/>
    </location>
</feature>
<name>A0AAU9D5N3_9LACO</name>
<evidence type="ECO:0000259" key="10">
    <source>
        <dbReference type="PROSITE" id="PS50929"/>
    </source>
</evidence>
<keyword evidence="6 8" id="KW-1133">Transmembrane helix</keyword>
<protein>
    <submittedName>
        <fullName evidence="11">ABC transporter ATP-binding protein</fullName>
    </submittedName>
</protein>
<gene>
    <name evidence="11" type="ORF">KIMC2_06790</name>
</gene>
<accession>A0AAU9D5N3</accession>
<feature type="transmembrane region" description="Helical" evidence="8">
    <location>
        <begin position="34"/>
        <end position="55"/>
    </location>
</feature>
<dbReference type="Pfam" id="PF00005">
    <property type="entry name" value="ABC_tran"/>
    <property type="match status" value="1"/>
</dbReference>
<evidence type="ECO:0000256" key="3">
    <source>
        <dbReference type="ARBA" id="ARBA00022692"/>
    </source>
</evidence>
<dbReference type="Pfam" id="PF00664">
    <property type="entry name" value="ABC_membrane"/>
    <property type="match status" value="1"/>
</dbReference>
<proteinExistence type="predicted"/>
<dbReference type="Gene3D" id="3.40.50.300">
    <property type="entry name" value="P-loop containing nucleotide triphosphate hydrolases"/>
    <property type="match status" value="1"/>
</dbReference>
<evidence type="ECO:0000313" key="12">
    <source>
        <dbReference type="Proteomes" id="UP001321804"/>
    </source>
</evidence>
<keyword evidence="7 8" id="KW-0472">Membrane</keyword>
<comment type="subcellular location">
    <subcellularLocation>
        <location evidence="1">Cell membrane</location>
        <topology evidence="1">Multi-pass membrane protein</topology>
    </subcellularLocation>
</comment>
<dbReference type="PANTHER" id="PTHR43394">
    <property type="entry name" value="ATP-DEPENDENT PERMEASE MDL1, MITOCHONDRIAL"/>
    <property type="match status" value="1"/>
</dbReference>
<dbReference type="RefSeq" id="WP_317697979.1">
    <property type="nucleotide sequence ID" value="NZ_AP026801.1"/>
</dbReference>
<reference evidence="11 12" key="1">
    <citation type="journal article" date="2023" name="Microbiol. Spectr.">
        <title>Symbiosis of Carpenter Bees with Uncharacterized Lactic Acid Bacteria Showing NAD Auxotrophy.</title>
        <authorList>
            <person name="Kawasaki S."/>
            <person name="Ozawa K."/>
            <person name="Mori T."/>
            <person name="Yamamoto A."/>
            <person name="Ito M."/>
            <person name="Ohkuma M."/>
            <person name="Sakamoto M."/>
            <person name="Matsutani M."/>
        </authorList>
    </citation>
    <scope>NUCLEOTIDE SEQUENCE [LARGE SCALE GENOMIC DNA]</scope>
    <source>
        <strain evidence="11 12">KimC2</strain>
    </source>
</reference>
<dbReference type="GO" id="GO:0015421">
    <property type="term" value="F:ABC-type oligopeptide transporter activity"/>
    <property type="evidence" value="ECO:0007669"/>
    <property type="project" value="TreeGrafter"/>
</dbReference>
<feature type="transmembrane region" description="Helical" evidence="8">
    <location>
        <begin position="151"/>
        <end position="174"/>
    </location>
</feature>
<keyword evidence="5 11" id="KW-0067">ATP-binding</keyword>
<dbReference type="CDD" id="cd03254">
    <property type="entry name" value="ABCC_Glucan_exporter_like"/>
    <property type="match status" value="1"/>
</dbReference>
<dbReference type="GO" id="GO:0005886">
    <property type="term" value="C:plasma membrane"/>
    <property type="evidence" value="ECO:0007669"/>
    <property type="project" value="UniProtKB-SubCell"/>
</dbReference>
<sequence length="597" mass="68402">MVNDEQNESVWAKHFTLKEQFQIINRLNRYLLKYPWHLIFSVVLGVVSSITYIEMMTLIQTLLDQHLKQGQTAAKLLLGFTLSYLVFVFIRVITQYISAFVYYNGMERAKQDLRKDLYKKVMGLGMTFFDRVPAGSIVSRLVNDTETMNDFWYLFYAIVAGIVSIVTSLVTLYFKNVQLTLYLMCFIPVILIIARIYFYVSTKNYRQMRQRLSEINVKISESVEGINIIQRFRQEKRIQKEFDKTNDAYYKARKDVIKMNALLLAPIINLLNGLANILILSFFGIMSFHNSIEVGYVFLFVNLASNFFNPFVNIMDVLSTFQDGIVSGSRIFRIMDSDIKNPKQHPKEGLEITKGKVEFRHVTFSYNGKDQILKDISFVVEPGETLALVGHTGSGKSSIINVLMRFYEFGSGEVLIDDRDIRDYPISEIRKKLGLVLQDSFIFYGDVKSNIRMFNHKITDEQVKQAAQIVHADRFIEKLPQQYNETVIEGGKQFSTGEKQLLAFARTVVTDPKILVLDEATANIDTQTEEQIQASLASMKNGRTTIAIAHRLSTIVDANQILVLDDGQIIEAGTHETLINKGGYYAKMFKLQHSTVD</sequence>
<evidence type="ECO:0000313" key="11">
    <source>
        <dbReference type="EMBL" id="BDR56117.1"/>
    </source>
</evidence>
<dbReference type="SUPFAM" id="SSF90123">
    <property type="entry name" value="ABC transporter transmembrane region"/>
    <property type="match status" value="1"/>
</dbReference>
<evidence type="ECO:0000259" key="9">
    <source>
        <dbReference type="PROSITE" id="PS50893"/>
    </source>
</evidence>
<dbReference type="GO" id="GO:0005524">
    <property type="term" value="F:ATP binding"/>
    <property type="evidence" value="ECO:0007669"/>
    <property type="project" value="UniProtKB-KW"/>
</dbReference>
<dbReference type="InterPro" id="IPR003593">
    <property type="entry name" value="AAA+_ATPase"/>
</dbReference>
<dbReference type="EMBL" id="AP026801">
    <property type="protein sequence ID" value="BDR56117.1"/>
    <property type="molecule type" value="Genomic_DNA"/>
</dbReference>
<organism evidence="11 12">
    <name type="scientific">Xylocopilactobacillus apis</name>
    <dbReference type="NCBI Taxonomy" id="2932183"/>
    <lineage>
        <taxon>Bacteria</taxon>
        <taxon>Bacillati</taxon>
        <taxon>Bacillota</taxon>
        <taxon>Bacilli</taxon>
        <taxon>Lactobacillales</taxon>
        <taxon>Lactobacillaceae</taxon>
        <taxon>Xylocopilactobacillus</taxon>
    </lineage>
</organism>
<feature type="domain" description="ABC transmembrane type-1" evidence="10">
    <location>
        <begin position="39"/>
        <end position="323"/>
    </location>
</feature>
<dbReference type="FunFam" id="3.40.50.300:FF:000287">
    <property type="entry name" value="Multidrug ABC transporter ATP-binding protein"/>
    <property type="match status" value="1"/>
</dbReference>
<dbReference type="PANTHER" id="PTHR43394:SF1">
    <property type="entry name" value="ATP-BINDING CASSETTE SUB-FAMILY B MEMBER 10, MITOCHONDRIAL"/>
    <property type="match status" value="1"/>
</dbReference>
<dbReference type="SMART" id="SM00382">
    <property type="entry name" value="AAA"/>
    <property type="match status" value="1"/>
</dbReference>
<dbReference type="InterPro" id="IPR011527">
    <property type="entry name" value="ABC1_TM_dom"/>
</dbReference>